<comment type="caution">
    <text evidence="2">The sequence shown here is derived from an EMBL/GenBank/DDBJ whole genome shotgun (WGS) entry which is preliminary data.</text>
</comment>
<gene>
    <name evidence="2" type="ORF">B0I32_11187</name>
</gene>
<dbReference type="EMBL" id="PVNG01000011">
    <property type="protein sequence ID" value="PRX63095.1"/>
    <property type="molecule type" value="Genomic_DNA"/>
</dbReference>
<accession>A0A2T0MVX7</accession>
<dbReference type="SUPFAM" id="SSF53448">
    <property type="entry name" value="Nucleotide-diphospho-sugar transferases"/>
    <property type="match status" value="1"/>
</dbReference>
<dbReference type="InterPro" id="IPR029044">
    <property type="entry name" value="Nucleotide-diphossugar_trans"/>
</dbReference>
<name>A0A2T0MVX7_9ACTN</name>
<protein>
    <recommendedName>
        <fullName evidence="4">Glycosyl transferase family 2</fullName>
    </recommendedName>
</protein>
<proteinExistence type="predicted"/>
<reference evidence="2 3" key="1">
    <citation type="submission" date="2018-03" db="EMBL/GenBank/DDBJ databases">
        <title>Genomic Encyclopedia of Type Strains, Phase III (KMG-III): the genomes of soil and plant-associated and newly described type strains.</title>
        <authorList>
            <person name="Whitman W."/>
        </authorList>
    </citation>
    <scope>NUCLEOTIDE SEQUENCE [LARGE SCALE GENOMIC DNA]</scope>
    <source>
        <strain evidence="2 3">CGMCC 4.7104</strain>
    </source>
</reference>
<feature type="region of interest" description="Disordered" evidence="1">
    <location>
        <begin position="20"/>
        <end position="111"/>
    </location>
</feature>
<feature type="compositionally biased region" description="Low complexity" evidence="1">
    <location>
        <begin position="54"/>
        <end position="91"/>
    </location>
</feature>
<keyword evidence="3" id="KW-1185">Reference proteome</keyword>
<evidence type="ECO:0000313" key="2">
    <source>
        <dbReference type="EMBL" id="PRX63095.1"/>
    </source>
</evidence>
<evidence type="ECO:0000256" key="1">
    <source>
        <dbReference type="SAM" id="MobiDB-lite"/>
    </source>
</evidence>
<sequence>MSDVVRKVWPTVRSIPVSAVTDTKPPGHLKPARIEQVAGTAGTGRDTAGGAGEPGAEAAPAPAPVAATGVGTAGTKRTRRSAGAAATRTGASPNPAADLGFSGDPGQHGDPDDGMLHAQRAWDASLATNRLDDQGVNLERQRVETKGVTAGVALLVDGWPEDVRRCVESVIEHTGAHVLALDLGDVDGAGDVLEELAERHPERITAWHVSETPHWRGGTATWGESRAKLLRLDESEVHVLMETNVVLRGDALTPLIAAIVEGAVAAGWRGLKPVAAEEPDPARESTGDVGPRTVWREADPGTVRALSGELIAVRRAQAFGALPEDAHYGRYADLELSLALPGHLVVPHRRLPVTLLGRHDVAGDYAERESRRNYDGVLRRLRAS</sequence>
<evidence type="ECO:0000313" key="3">
    <source>
        <dbReference type="Proteomes" id="UP000238312"/>
    </source>
</evidence>
<dbReference type="Proteomes" id="UP000238312">
    <property type="component" value="Unassembled WGS sequence"/>
</dbReference>
<organism evidence="2 3">
    <name type="scientific">Nonomuraea fuscirosea</name>
    <dbReference type="NCBI Taxonomy" id="1291556"/>
    <lineage>
        <taxon>Bacteria</taxon>
        <taxon>Bacillati</taxon>
        <taxon>Actinomycetota</taxon>
        <taxon>Actinomycetes</taxon>
        <taxon>Streptosporangiales</taxon>
        <taxon>Streptosporangiaceae</taxon>
        <taxon>Nonomuraea</taxon>
    </lineage>
</organism>
<evidence type="ECO:0008006" key="4">
    <source>
        <dbReference type="Google" id="ProtNLM"/>
    </source>
</evidence>
<dbReference type="AlphaFoldDB" id="A0A2T0MVX7"/>